<dbReference type="EMBL" id="BARW01034142">
    <property type="protein sequence ID" value="GAJ03663.1"/>
    <property type="molecule type" value="Genomic_DNA"/>
</dbReference>
<feature type="non-terminal residue" evidence="9">
    <location>
        <position position="158"/>
    </location>
</feature>
<reference evidence="9" key="1">
    <citation type="journal article" date="2014" name="Front. Microbiol.">
        <title>High frequency of phylogenetically diverse reductive dehalogenase-homologous genes in deep subseafloor sedimentary metagenomes.</title>
        <authorList>
            <person name="Kawai M."/>
            <person name="Futagami T."/>
            <person name="Toyoda A."/>
            <person name="Takaki Y."/>
            <person name="Nishi S."/>
            <person name="Hori S."/>
            <person name="Arai W."/>
            <person name="Tsubouchi T."/>
            <person name="Morono Y."/>
            <person name="Uchiyama I."/>
            <person name="Ito T."/>
            <person name="Fujiyama A."/>
            <person name="Inagaki F."/>
            <person name="Takami H."/>
        </authorList>
    </citation>
    <scope>NUCLEOTIDE SEQUENCE</scope>
    <source>
        <strain evidence="9">Expedition CK06-06</strain>
    </source>
</reference>
<dbReference type="GO" id="GO:0005886">
    <property type="term" value="C:plasma membrane"/>
    <property type="evidence" value="ECO:0007669"/>
    <property type="project" value="UniProtKB-SubCell"/>
</dbReference>
<gene>
    <name evidence="9" type="ORF">S12H4_53589</name>
</gene>
<comment type="caution">
    <text evidence="9">The sequence shown here is derived from an EMBL/GenBank/DDBJ whole genome shotgun (WGS) entry which is preliminary data.</text>
</comment>
<dbReference type="InterPro" id="IPR004477">
    <property type="entry name" value="ComEC_N"/>
</dbReference>
<accession>X1TED0</accession>
<feature type="transmembrane region" description="Helical" evidence="6">
    <location>
        <begin position="141"/>
        <end position="157"/>
    </location>
</feature>
<sequence>MPRYPTYSYGDVLLVRGELETPSQLNDFDYKGYLAHQGIYSIMLYPEIEILEGGKGFKPLEWVYSLRNHLSQTLAEVLPEPQASLAQGIILGIRGNIPSSVNADFSHTGTAHLLAISGLHLSIVAGILLSIGIWLFGRKHYLYIWLTLGIIWLYALLT</sequence>
<evidence type="ECO:0000256" key="1">
    <source>
        <dbReference type="ARBA" id="ARBA00004651"/>
    </source>
</evidence>
<comment type="subcellular location">
    <subcellularLocation>
        <location evidence="1">Cell membrane</location>
        <topology evidence="1">Multi-pass membrane protein</topology>
    </subcellularLocation>
</comment>
<evidence type="ECO:0000256" key="6">
    <source>
        <dbReference type="SAM" id="Phobius"/>
    </source>
</evidence>
<evidence type="ECO:0000256" key="4">
    <source>
        <dbReference type="ARBA" id="ARBA00022989"/>
    </source>
</evidence>
<keyword evidence="4 6" id="KW-1133">Transmembrane helix</keyword>
<dbReference type="Pfam" id="PF03772">
    <property type="entry name" value="Competence"/>
    <property type="match status" value="1"/>
</dbReference>
<proteinExistence type="predicted"/>
<evidence type="ECO:0008006" key="10">
    <source>
        <dbReference type="Google" id="ProtNLM"/>
    </source>
</evidence>
<organism evidence="9">
    <name type="scientific">marine sediment metagenome</name>
    <dbReference type="NCBI Taxonomy" id="412755"/>
    <lineage>
        <taxon>unclassified sequences</taxon>
        <taxon>metagenomes</taxon>
        <taxon>ecological metagenomes</taxon>
    </lineage>
</organism>
<dbReference type="PANTHER" id="PTHR30619:SF1">
    <property type="entry name" value="RECOMBINATION PROTEIN 2"/>
    <property type="match status" value="1"/>
</dbReference>
<dbReference type="Pfam" id="PF13567">
    <property type="entry name" value="DUF4131"/>
    <property type="match status" value="1"/>
</dbReference>
<feature type="domain" description="DUF4131" evidence="8">
    <location>
        <begin position="6"/>
        <end position="49"/>
    </location>
</feature>
<keyword evidence="5 6" id="KW-0472">Membrane</keyword>
<dbReference type="InterPro" id="IPR052159">
    <property type="entry name" value="Competence_DNA_uptake"/>
</dbReference>
<feature type="transmembrane region" description="Helical" evidence="6">
    <location>
        <begin position="113"/>
        <end position="135"/>
    </location>
</feature>
<keyword evidence="2" id="KW-1003">Cell membrane</keyword>
<dbReference type="PANTHER" id="PTHR30619">
    <property type="entry name" value="DNA INTERNALIZATION/COMPETENCE PROTEIN COMEC/REC2"/>
    <property type="match status" value="1"/>
</dbReference>
<keyword evidence="3 6" id="KW-0812">Transmembrane</keyword>
<evidence type="ECO:0000256" key="3">
    <source>
        <dbReference type="ARBA" id="ARBA00022692"/>
    </source>
</evidence>
<feature type="domain" description="ComEC/Rec2-related protein" evidence="7">
    <location>
        <begin position="89"/>
        <end position="158"/>
    </location>
</feature>
<name>X1TED0_9ZZZZ</name>
<evidence type="ECO:0000259" key="7">
    <source>
        <dbReference type="Pfam" id="PF03772"/>
    </source>
</evidence>
<evidence type="ECO:0000256" key="5">
    <source>
        <dbReference type="ARBA" id="ARBA00023136"/>
    </source>
</evidence>
<evidence type="ECO:0000313" key="9">
    <source>
        <dbReference type="EMBL" id="GAJ03663.1"/>
    </source>
</evidence>
<protein>
    <recommendedName>
        <fullName evidence="10">ComEC/Rec2-related protein domain-containing protein</fullName>
    </recommendedName>
</protein>
<evidence type="ECO:0000259" key="8">
    <source>
        <dbReference type="Pfam" id="PF13567"/>
    </source>
</evidence>
<dbReference type="AlphaFoldDB" id="X1TED0"/>
<dbReference type="InterPro" id="IPR025405">
    <property type="entry name" value="DUF4131"/>
</dbReference>
<evidence type="ECO:0000256" key="2">
    <source>
        <dbReference type="ARBA" id="ARBA00022475"/>
    </source>
</evidence>